<dbReference type="EMBL" id="GBRH01205910">
    <property type="protein sequence ID" value="JAD91985.1"/>
    <property type="molecule type" value="Transcribed_RNA"/>
</dbReference>
<organism evidence="1">
    <name type="scientific">Arundo donax</name>
    <name type="common">Giant reed</name>
    <name type="synonym">Donax arundinaceus</name>
    <dbReference type="NCBI Taxonomy" id="35708"/>
    <lineage>
        <taxon>Eukaryota</taxon>
        <taxon>Viridiplantae</taxon>
        <taxon>Streptophyta</taxon>
        <taxon>Embryophyta</taxon>
        <taxon>Tracheophyta</taxon>
        <taxon>Spermatophyta</taxon>
        <taxon>Magnoliopsida</taxon>
        <taxon>Liliopsida</taxon>
        <taxon>Poales</taxon>
        <taxon>Poaceae</taxon>
        <taxon>PACMAD clade</taxon>
        <taxon>Arundinoideae</taxon>
        <taxon>Arundineae</taxon>
        <taxon>Arundo</taxon>
    </lineage>
</organism>
<accession>A0A0A9E242</accession>
<dbReference type="AlphaFoldDB" id="A0A0A9E242"/>
<name>A0A0A9E242_ARUDO</name>
<evidence type="ECO:0000313" key="1">
    <source>
        <dbReference type="EMBL" id="JAD91985.1"/>
    </source>
</evidence>
<dbReference type="GO" id="GO:0004386">
    <property type="term" value="F:helicase activity"/>
    <property type="evidence" value="ECO:0007669"/>
    <property type="project" value="UniProtKB-KW"/>
</dbReference>
<keyword evidence="1" id="KW-0347">Helicase</keyword>
<keyword evidence="1" id="KW-0378">Hydrolase</keyword>
<proteinExistence type="predicted"/>
<keyword evidence="1" id="KW-0547">Nucleotide-binding</keyword>
<sequence length="90" mass="10278">MLQLKKYPENFSASRVAEVTISLMSDLRLISCFSKPNSTSVWIVLSWASSSMITEYWERFSSTRISRRSIPSVMYFITVSGPVQSSKRMA</sequence>
<protein>
    <submittedName>
        <fullName evidence="1">ATP-dependent RNA helicase, putative</fullName>
    </submittedName>
</protein>
<reference evidence="1" key="1">
    <citation type="submission" date="2014-09" db="EMBL/GenBank/DDBJ databases">
        <authorList>
            <person name="Magalhaes I.L.F."/>
            <person name="Oliveira U."/>
            <person name="Santos F.R."/>
            <person name="Vidigal T.H.D.A."/>
            <person name="Brescovit A.D."/>
            <person name="Santos A.J."/>
        </authorList>
    </citation>
    <scope>NUCLEOTIDE SEQUENCE</scope>
    <source>
        <tissue evidence="1">Shoot tissue taken approximately 20 cm above the soil surface</tissue>
    </source>
</reference>
<keyword evidence="1" id="KW-0067">ATP-binding</keyword>
<reference evidence="1" key="2">
    <citation type="journal article" date="2015" name="Data Brief">
        <title>Shoot transcriptome of the giant reed, Arundo donax.</title>
        <authorList>
            <person name="Barrero R.A."/>
            <person name="Guerrero F.D."/>
            <person name="Moolhuijzen P."/>
            <person name="Goolsby J.A."/>
            <person name="Tidwell J."/>
            <person name="Bellgard S.E."/>
            <person name="Bellgard M.I."/>
        </authorList>
    </citation>
    <scope>NUCLEOTIDE SEQUENCE</scope>
    <source>
        <tissue evidence="1">Shoot tissue taken approximately 20 cm above the soil surface</tissue>
    </source>
</reference>